<evidence type="ECO:0000313" key="2">
    <source>
        <dbReference type="Proteomes" id="UP000886998"/>
    </source>
</evidence>
<sequence>MIRSLIPVLFEGYNKLPLKFTDQPASCIALLHKIFVYNPEKRFSAEQCLAHPYFSEKPTACNLETLLVLLKKPDEI</sequence>
<protein>
    <submittedName>
        <fullName evidence="1">Cyclin-dependent kinase 10</fullName>
    </submittedName>
</protein>
<keyword evidence="1" id="KW-0808">Transferase</keyword>
<proteinExistence type="predicted"/>
<dbReference type="AlphaFoldDB" id="A0A8X6Y153"/>
<keyword evidence="2" id="KW-1185">Reference proteome</keyword>
<reference evidence="1" key="1">
    <citation type="submission" date="2020-08" db="EMBL/GenBank/DDBJ databases">
        <title>Multicomponent nature underlies the extraordinary mechanical properties of spider dragline silk.</title>
        <authorList>
            <person name="Kono N."/>
            <person name="Nakamura H."/>
            <person name="Mori M."/>
            <person name="Yoshida Y."/>
            <person name="Ohtoshi R."/>
            <person name="Malay A.D."/>
            <person name="Moran D.A.P."/>
            <person name="Tomita M."/>
            <person name="Numata K."/>
            <person name="Arakawa K."/>
        </authorList>
    </citation>
    <scope>NUCLEOTIDE SEQUENCE</scope>
</reference>
<accession>A0A8X6Y153</accession>
<dbReference type="Proteomes" id="UP000886998">
    <property type="component" value="Unassembled WGS sequence"/>
</dbReference>
<keyword evidence="1" id="KW-0418">Kinase</keyword>
<evidence type="ECO:0000313" key="1">
    <source>
        <dbReference type="EMBL" id="GFY64136.1"/>
    </source>
</evidence>
<dbReference type="GO" id="GO:0016301">
    <property type="term" value="F:kinase activity"/>
    <property type="evidence" value="ECO:0007669"/>
    <property type="project" value="UniProtKB-KW"/>
</dbReference>
<comment type="caution">
    <text evidence="1">The sequence shown here is derived from an EMBL/GenBank/DDBJ whole genome shotgun (WGS) entry which is preliminary data.</text>
</comment>
<dbReference type="OrthoDB" id="1732493at2759"/>
<organism evidence="1 2">
    <name type="scientific">Trichonephila inaurata madagascariensis</name>
    <dbReference type="NCBI Taxonomy" id="2747483"/>
    <lineage>
        <taxon>Eukaryota</taxon>
        <taxon>Metazoa</taxon>
        <taxon>Ecdysozoa</taxon>
        <taxon>Arthropoda</taxon>
        <taxon>Chelicerata</taxon>
        <taxon>Arachnida</taxon>
        <taxon>Araneae</taxon>
        <taxon>Araneomorphae</taxon>
        <taxon>Entelegynae</taxon>
        <taxon>Araneoidea</taxon>
        <taxon>Nephilidae</taxon>
        <taxon>Trichonephila</taxon>
        <taxon>Trichonephila inaurata</taxon>
    </lineage>
</organism>
<dbReference type="InterPro" id="IPR011009">
    <property type="entry name" value="Kinase-like_dom_sf"/>
</dbReference>
<gene>
    <name evidence="1" type="primary">CDK10_0</name>
    <name evidence="1" type="ORF">TNIN_451751</name>
</gene>
<dbReference type="EMBL" id="BMAV01015096">
    <property type="protein sequence ID" value="GFY64136.1"/>
    <property type="molecule type" value="Genomic_DNA"/>
</dbReference>
<dbReference type="SUPFAM" id="SSF56112">
    <property type="entry name" value="Protein kinase-like (PK-like)"/>
    <property type="match status" value="1"/>
</dbReference>
<dbReference type="Gene3D" id="1.10.510.10">
    <property type="entry name" value="Transferase(Phosphotransferase) domain 1"/>
    <property type="match status" value="1"/>
</dbReference>
<name>A0A8X6Y153_9ARAC</name>